<dbReference type="Pfam" id="PF13802">
    <property type="entry name" value="Gal_mutarotas_2"/>
    <property type="match status" value="1"/>
</dbReference>
<comment type="subcellular location">
    <subcellularLocation>
        <location evidence="1">Endoplasmic reticulum</location>
    </subcellularLocation>
</comment>
<evidence type="ECO:0000256" key="8">
    <source>
        <dbReference type="ARBA" id="ARBA00023295"/>
    </source>
</evidence>
<dbReference type="InterPro" id="IPR013780">
    <property type="entry name" value="Glyco_hydro_b"/>
</dbReference>
<dbReference type="Gene3D" id="3.20.20.80">
    <property type="entry name" value="Glycosidases"/>
    <property type="match status" value="2"/>
</dbReference>
<evidence type="ECO:0000256" key="2">
    <source>
        <dbReference type="ARBA" id="ARBA00004833"/>
    </source>
</evidence>
<feature type="domain" description="Glycosyl hydrolase family 31 C-terminal" evidence="13">
    <location>
        <begin position="656"/>
        <end position="742"/>
    </location>
</feature>
<dbReference type="EMBL" id="JAPFFF010000058">
    <property type="protein sequence ID" value="KAK8837820.1"/>
    <property type="molecule type" value="Genomic_DNA"/>
</dbReference>
<dbReference type="PANTHER" id="PTHR22762:SF54">
    <property type="entry name" value="BCDNA.GH04962"/>
    <property type="match status" value="1"/>
</dbReference>
<evidence type="ECO:0000256" key="4">
    <source>
        <dbReference type="ARBA" id="ARBA00022729"/>
    </source>
</evidence>
<evidence type="ECO:0000313" key="14">
    <source>
        <dbReference type="EMBL" id="KAK8837820.1"/>
    </source>
</evidence>
<gene>
    <name evidence="14" type="ORF">M9Y10_036358</name>
</gene>
<dbReference type="CDD" id="cd14752">
    <property type="entry name" value="GH31_N"/>
    <property type="match status" value="1"/>
</dbReference>
<keyword evidence="8 10" id="KW-0326">Glycosidase</keyword>
<evidence type="ECO:0000256" key="10">
    <source>
        <dbReference type="RuleBase" id="RU361185"/>
    </source>
</evidence>
<feature type="domain" description="Glycoside hydrolase family 31 N-terminal" evidence="12">
    <location>
        <begin position="66"/>
        <end position="278"/>
    </location>
</feature>
<dbReference type="InterPro" id="IPR000322">
    <property type="entry name" value="Glyco_hydro_31_TIM"/>
</dbReference>
<dbReference type="InterPro" id="IPR011013">
    <property type="entry name" value="Gal_mutarotase_sf_dom"/>
</dbReference>
<dbReference type="Gene3D" id="2.60.40.1180">
    <property type="entry name" value="Golgi alpha-mannosidase II"/>
    <property type="match status" value="2"/>
</dbReference>
<dbReference type="PANTHER" id="PTHR22762">
    <property type="entry name" value="ALPHA-GLUCOSIDASE"/>
    <property type="match status" value="1"/>
</dbReference>
<dbReference type="InterPro" id="IPR025887">
    <property type="entry name" value="Glyco_hydro_31_N_dom"/>
</dbReference>
<sequence>MIALFITFISALNQSHYRQCKDSPFCARNRFIEPRTWSSDPGQATLIDSVFTLPLLDETYQNKLNFHLTFHEGNIIHFKISPVSESFKRYDCSSEPSVVNSTVLETRQEINEEKNDTHIILTVGESSAVIQTNPFQFTIYENGNPKIEINPDLKAIFETNINKEKFPELYQNATFDNYNETLINGPASVAMTFKYFTSNDEGIKFNGIPLHSLDSNLPSTVIRGEPTTDPIRLFNTDTNEFLSDSVVSLYGSIPYLIGHSGAQSIGLFWCNPSETWVDIDNGNTSARFISETGYIDCYAFYGSHKNVIKSYTSITGRSPLPQLFSLGFHQSRWSYKSTKEVKSVSRRLDKELIPHDSIWLDLDHTDNKKYFTFEPNNFKNIKKLLKEFKTENRYLVALVDPHLKVERDYQIYYEAKDNSYFVKGTNRRDYIADCWPGRSGFVDFFNPDASEWFSNLYKYDNYRKTDTNLFIWNDMNEPSIMKVPESTLPRDCVHYGKIENRAVHNLYGQMMIKSTFNGLLNRNEDKNERPFILTRSFFAGSQKYAFTWSGDNAADWDHLRNSISMTITLGVCGYPFSGSDIGGFFRSPDQELLLRWYQVGAYCYPFFRSHCHHLSEHREPYVLKSEYQDGVKNAINTRYQLLPLWYTLSYQTSLDGQPIVRPLWWEFDDAEVQEIETQVMVGDSLLVIPSLSPSESSIHAYIPRARWYEYRSLKELTKSGEVVNIPYEKLDIPVFIKGGKVIFTKPTVKKTSMATINDSFNLIVAVDSQNKASGEIYADDGHTYDYTNNDAMIYRKVEFDGKTMKSIEIKPSNKNSEFIQNYDAPIELISITGLDKLPTSVKNQNGAEVQMTDSDGVLQLHVYLYMKDDWTLEFEY</sequence>
<dbReference type="CDD" id="cd06603">
    <property type="entry name" value="GH31_GANC_GANAB_alpha"/>
    <property type="match status" value="1"/>
</dbReference>
<dbReference type="Proteomes" id="UP001470230">
    <property type="component" value="Unassembled WGS sequence"/>
</dbReference>
<reference evidence="14 15" key="1">
    <citation type="submission" date="2024-04" db="EMBL/GenBank/DDBJ databases">
        <title>Tritrichomonas musculus Genome.</title>
        <authorList>
            <person name="Alves-Ferreira E."/>
            <person name="Grigg M."/>
            <person name="Lorenzi H."/>
            <person name="Galac M."/>
        </authorList>
    </citation>
    <scope>NUCLEOTIDE SEQUENCE [LARGE SCALE GENOMIC DNA]</scope>
    <source>
        <strain evidence="14 15">EAF2021</strain>
    </source>
</reference>
<evidence type="ECO:0000256" key="7">
    <source>
        <dbReference type="ARBA" id="ARBA00023180"/>
    </source>
</evidence>
<dbReference type="Gene3D" id="2.60.40.1760">
    <property type="entry name" value="glycosyl hydrolase (family 31)"/>
    <property type="match status" value="1"/>
</dbReference>
<name>A0ABR2GV60_9EUKA</name>
<accession>A0ABR2GV60</accession>
<keyword evidence="6" id="KW-0256">Endoplasmic reticulum</keyword>
<dbReference type="Pfam" id="PF01055">
    <property type="entry name" value="Glyco_hydro_31_2nd"/>
    <property type="match status" value="1"/>
</dbReference>
<evidence type="ECO:0000256" key="3">
    <source>
        <dbReference type="ARBA" id="ARBA00007806"/>
    </source>
</evidence>
<keyword evidence="15" id="KW-1185">Reference proteome</keyword>
<dbReference type="SUPFAM" id="SSF74650">
    <property type="entry name" value="Galactose mutarotase-like"/>
    <property type="match status" value="1"/>
</dbReference>
<comment type="pathway">
    <text evidence="2">Glycan metabolism; N-glycan metabolism.</text>
</comment>
<evidence type="ECO:0000256" key="1">
    <source>
        <dbReference type="ARBA" id="ARBA00004240"/>
    </source>
</evidence>
<keyword evidence="4" id="KW-0732">Signal</keyword>
<evidence type="ECO:0000256" key="9">
    <source>
        <dbReference type="ARBA" id="ARBA00042895"/>
    </source>
</evidence>
<evidence type="ECO:0000256" key="6">
    <source>
        <dbReference type="ARBA" id="ARBA00022824"/>
    </source>
</evidence>
<keyword evidence="7" id="KW-0325">Glycoprotein</keyword>
<evidence type="ECO:0000259" key="11">
    <source>
        <dbReference type="Pfam" id="PF01055"/>
    </source>
</evidence>
<evidence type="ECO:0000313" key="15">
    <source>
        <dbReference type="Proteomes" id="UP001470230"/>
    </source>
</evidence>
<dbReference type="SUPFAM" id="SSF51011">
    <property type="entry name" value="Glycosyl hydrolase domain"/>
    <property type="match status" value="1"/>
</dbReference>
<dbReference type="InterPro" id="IPR030458">
    <property type="entry name" value="Glyco_hydro_31_AS"/>
</dbReference>
<feature type="domain" description="Glycoside hydrolase family 31 TIM barrel" evidence="11">
    <location>
        <begin position="319"/>
        <end position="648"/>
    </location>
</feature>
<evidence type="ECO:0000259" key="13">
    <source>
        <dbReference type="Pfam" id="PF21365"/>
    </source>
</evidence>
<dbReference type="Pfam" id="PF21365">
    <property type="entry name" value="Glyco_hydro_31_3rd"/>
    <property type="match status" value="1"/>
</dbReference>
<protein>
    <recommendedName>
        <fullName evidence="9">Glucosidase II subunit alpha</fullName>
    </recommendedName>
</protein>
<evidence type="ECO:0000256" key="5">
    <source>
        <dbReference type="ARBA" id="ARBA00022801"/>
    </source>
</evidence>
<comment type="similarity">
    <text evidence="3 10">Belongs to the glycosyl hydrolase 31 family.</text>
</comment>
<keyword evidence="5 10" id="KW-0378">Hydrolase</keyword>
<dbReference type="InterPro" id="IPR017853">
    <property type="entry name" value="GH"/>
</dbReference>
<dbReference type="InterPro" id="IPR048395">
    <property type="entry name" value="Glyco_hydro_31_C"/>
</dbReference>
<dbReference type="SUPFAM" id="SSF51445">
    <property type="entry name" value="(Trans)glycosidases"/>
    <property type="match status" value="1"/>
</dbReference>
<comment type="caution">
    <text evidence="14">The sequence shown here is derived from an EMBL/GenBank/DDBJ whole genome shotgun (WGS) entry which is preliminary data.</text>
</comment>
<organism evidence="14 15">
    <name type="scientific">Tritrichomonas musculus</name>
    <dbReference type="NCBI Taxonomy" id="1915356"/>
    <lineage>
        <taxon>Eukaryota</taxon>
        <taxon>Metamonada</taxon>
        <taxon>Parabasalia</taxon>
        <taxon>Tritrichomonadida</taxon>
        <taxon>Tritrichomonadidae</taxon>
        <taxon>Tritrichomonas</taxon>
    </lineage>
</organism>
<evidence type="ECO:0000259" key="12">
    <source>
        <dbReference type="Pfam" id="PF13802"/>
    </source>
</evidence>
<proteinExistence type="inferred from homology"/>
<dbReference type="PROSITE" id="PS00129">
    <property type="entry name" value="GLYCOSYL_HYDROL_F31_1"/>
    <property type="match status" value="1"/>
</dbReference>